<gene>
    <name evidence="2" type="ORF">X474_18850</name>
</gene>
<dbReference type="STRING" id="1429043.X474_18850"/>
<reference evidence="2 3" key="1">
    <citation type="submission" date="2013-11" db="EMBL/GenBank/DDBJ databases">
        <title>Metagenomic analysis of a methanogenic consortium involved in long chain n-alkane degradation.</title>
        <authorList>
            <person name="Davidova I.A."/>
            <person name="Callaghan A.V."/>
            <person name="Wawrik B."/>
            <person name="Pruitt S."/>
            <person name="Marks C."/>
            <person name="Duncan K.E."/>
            <person name="Suflita J.M."/>
        </authorList>
    </citation>
    <scope>NUCLEOTIDE SEQUENCE [LARGE SCALE GENOMIC DNA]</scope>
    <source>
        <strain evidence="2 3">SPR</strain>
    </source>
</reference>
<name>A0A0D2J2U8_9BACT</name>
<dbReference type="Gene3D" id="3.40.630.30">
    <property type="match status" value="1"/>
</dbReference>
<feature type="domain" description="N-acetyltransferase" evidence="1">
    <location>
        <begin position="2"/>
        <end position="158"/>
    </location>
</feature>
<organism evidence="2 3">
    <name type="scientific">Dethiosulfatarculus sandiegensis</name>
    <dbReference type="NCBI Taxonomy" id="1429043"/>
    <lineage>
        <taxon>Bacteria</taxon>
        <taxon>Pseudomonadati</taxon>
        <taxon>Thermodesulfobacteriota</taxon>
        <taxon>Desulfarculia</taxon>
        <taxon>Desulfarculales</taxon>
        <taxon>Desulfarculaceae</taxon>
        <taxon>Dethiosulfatarculus</taxon>
    </lineage>
</organism>
<evidence type="ECO:0000313" key="3">
    <source>
        <dbReference type="Proteomes" id="UP000032233"/>
    </source>
</evidence>
<dbReference type="PANTHER" id="PTHR43138:SF1">
    <property type="entry name" value="N-ACETYLTRANSFERASE ACA1"/>
    <property type="match status" value="1"/>
</dbReference>
<dbReference type="GO" id="GO:0016747">
    <property type="term" value="F:acyltransferase activity, transferring groups other than amino-acyl groups"/>
    <property type="evidence" value="ECO:0007669"/>
    <property type="project" value="InterPro"/>
</dbReference>
<dbReference type="PANTHER" id="PTHR43138">
    <property type="entry name" value="ACETYLTRANSFERASE, GNAT FAMILY"/>
    <property type="match status" value="1"/>
</dbReference>
<dbReference type="AlphaFoldDB" id="A0A0D2J2U8"/>
<keyword evidence="3" id="KW-1185">Reference proteome</keyword>
<dbReference type="SUPFAM" id="SSF55729">
    <property type="entry name" value="Acyl-CoA N-acyltransferases (Nat)"/>
    <property type="match status" value="1"/>
</dbReference>
<dbReference type="PATRIC" id="fig|1429043.3.peg.3992"/>
<protein>
    <recommendedName>
        <fullName evidence="1">N-acetyltransferase domain-containing protein</fullName>
    </recommendedName>
</protein>
<dbReference type="Pfam" id="PF00583">
    <property type="entry name" value="Acetyltransf_1"/>
    <property type="match status" value="1"/>
</dbReference>
<sequence length="162" mass="18299">MLEIRKAEEADFDDIWRIFHQVVAKGDTYTFDPETSREEALGIWTVKPWTPYVALDKARVVGTFKLGPNMPDLGDHVANAGFMVDPASRKKGVGRAMGEFALKEAARLGYKAMQFNFVVSTNKVAVKLWLDLGFEIMATMPEAFRHKEKGLVDIHIMHRMLG</sequence>
<evidence type="ECO:0000313" key="2">
    <source>
        <dbReference type="EMBL" id="KIX12484.1"/>
    </source>
</evidence>
<dbReference type="EMBL" id="AZAC01000031">
    <property type="protein sequence ID" value="KIX12484.1"/>
    <property type="molecule type" value="Genomic_DNA"/>
</dbReference>
<accession>A0A0D2J2U8</accession>
<dbReference type="Proteomes" id="UP000032233">
    <property type="component" value="Unassembled WGS sequence"/>
</dbReference>
<dbReference type="OrthoDB" id="9788300at2"/>
<evidence type="ECO:0000259" key="1">
    <source>
        <dbReference type="PROSITE" id="PS51186"/>
    </source>
</evidence>
<dbReference type="RefSeq" id="WP_044350600.1">
    <property type="nucleotide sequence ID" value="NZ_AZAC01000031.1"/>
</dbReference>
<comment type="caution">
    <text evidence="2">The sequence shown here is derived from an EMBL/GenBank/DDBJ whole genome shotgun (WGS) entry which is preliminary data.</text>
</comment>
<dbReference type="CDD" id="cd04301">
    <property type="entry name" value="NAT_SF"/>
    <property type="match status" value="1"/>
</dbReference>
<dbReference type="InterPro" id="IPR000182">
    <property type="entry name" value="GNAT_dom"/>
</dbReference>
<proteinExistence type="predicted"/>
<dbReference type="InterPro" id="IPR016181">
    <property type="entry name" value="Acyl_CoA_acyltransferase"/>
</dbReference>
<dbReference type="PROSITE" id="PS51186">
    <property type="entry name" value="GNAT"/>
    <property type="match status" value="1"/>
</dbReference>
<dbReference type="InParanoid" id="A0A0D2J2U8"/>
<dbReference type="InterPro" id="IPR052742">
    <property type="entry name" value="Mito_N-acetyltransferase"/>
</dbReference>